<dbReference type="OrthoDB" id="10445893at2759"/>
<keyword evidence="3" id="KW-1185">Reference proteome</keyword>
<evidence type="ECO:0000256" key="1">
    <source>
        <dbReference type="SAM" id="MobiDB-lite"/>
    </source>
</evidence>
<reference evidence="3" key="1">
    <citation type="journal article" date="2023" name="Commun. Biol.">
        <title>Genome analysis of Parmales, the sister group of diatoms, reveals the evolutionary specialization of diatoms from phago-mixotrophs to photoautotrophs.</title>
        <authorList>
            <person name="Ban H."/>
            <person name="Sato S."/>
            <person name="Yoshikawa S."/>
            <person name="Yamada K."/>
            <person name="Nakamura Y."/>
            <person name="Ichinomiya M."/>
            <person name="Sato N."/>
            <person name="Blanc-Mathieu R."/>
            <person name="Endo H."/>
            <person name="Kuwata A."/>
            <person name="Ogata H."/>
        </authorList>
    </citation>
    <scope>NUCLEOTIDE SEQUENCE [LARGE SCALE GENOMIC DNA]</scope>
</reference>
<comment type="caution">
    <text evidence="2">The sequence shown here is derived from an EMBL/GenBank/DDBJ whole genome shotgun (WGS) entry which is preliminary data.</text>
</comment>
<feature type="region of interest" description="Disordered" evidence="1">
    <location>
        <begin position="162"/>
        <end position="244"/>
    </location>
</feature>
<protein>
    <submittedName>
        <fullName evidence="2">Uncharacterized protein</fullName>
    </submittedName>
</protein>
<dbReference type="EMBL" id="BRYA01000272">
    <property type="protein sequence ID" value="GMI45925.1"/>
    <property type="molecule type" value="Genomic_DNA"/>
</dbReference>
<name>A0A9W7LCB3_9STRA</name>
<proteinExistence type="predicted"/>
<gene>
    <name evidence="2" type="ORF">TrCOL_g12880</name>
</gene>
<feature type="compositionally biased region" description="Low complexity" evidence="1">
    <location>
        <begin position="178"/>
        <end position="194"/>
    </location>
</feature>
<evidence type="ECO:0000313" key="3">
    <source>
        <dbReference type="Proteomes" id="UP001165065"/>
    </source>
</evidence>
<dbReference type="AlphaFoldDB" id="A0A9W7LCB3"/>
<accession>A0A9W7LCB3</accession>
<dbReference type="Proteomes" id="UP001165065">
    <property type="component" value="Unassembled WGS sequence"/>
</dbReference>
<organism evidence="2 3">
    <name type="scientific">Triparma columacea</name>
    <dbReference type="NCBI Taxonomy" id="722753"/>
    <lineage>
        <taxon>Eukaryota</taxon>
        <taxon>Sar</taxon>
        <taxon>Stramenopiles</taxon>
        <taxon>Ochrophyta</taxon>
        <taxon>Bolidophyceae</taxon>
        <taxon>Parmales</taxon>
        <taxon>Triparmaceae</taxon>
        <taxon>Triparma</taxon>
    </lineage>
</organism>
<feature type="compositionally biased region" description="Low complexity" evidence="1">
    <location>
        <begin position="205"/>
        <end position="214"/>
    </location>
</feature>
<evidence type="ECO:0000313" key="2">
    <source>
        <dbReference type="EMBL" id="GMI45925.1"/>
    </source>
</evidence>
<sequence>MSASELYFEPLSQLQSRSLPVKKEDMEQAYNSVINTIGPSSELEKVHAATLAQYDTACIGAIKAAKSLIQSALPEMLVELGPSLNNKENFLNHVGAKFDEETQGWKGSGNNKGVESSKVTARKACLKKAGVAYDKAKVRAKKGLTLTGMEVEAATTEIGKKRNNKKRKSKGGEGLIEGGEAQQEQVEQQEQQEQPNSKARKTKAKSTPAKSTPAEVSETKVASTPTGSSSKSSKNRSRQPIIQKVDVSYVVVGKNVRSDLWPSPCY</sequence>